<gene>
    <name evidence="8" type="ORF">JXQ802_LOCUS49696</name>
    <name evidence="7" type="ORF">PYM288_LOCUS33577</name>
</gene>
<dbReference type="Proteomes" id="UP000663870">
    <property type="component" value="Unassembled WGS sequence"/>
</dbReference>
<proteinExistence type="predicted"/>
<evidence type="ECO:0000259" key="6">
    <source>
        <dbReference type="PROSITE" id="PS50119"/>
    </source>
</evidence>
<dbReference type="EMBL" id="CAJNOL010006073">
    <property type="protein sequence ID" value="CAF1613584.1"/>
    <property type="molecule type" value="Genomic_DNA"/>
</dbReference>
<sequence length="639" mass="75363">MEFDNIPLDNDSNNENKILSSSLLDEITCAICLDIFEEPKRTSCLHVACRRCLEEYHHSCKNEMDIATCPQCRASSIHLPNGDASCLPPAIDKEQLIKIYRQKQDIENKHIGQCSLCRMDSVNLHGRCYQCQENYCQTCYGYHAHFFPASLHLSRTFDEIRLLPKVPIQLEETISFTCSERHNKRPLEFYCTKCCECLCSECLIDENMLHHRQQYHTIKLLSQIAQDNRYQLERLYVNKLKSIHKELNETIDFISKILDRDQRLFIIFDQLQKQEDKVNELDKLIQTLVNHAHDVHVVLYEKQARDQLTEILHERPPRPRQGFLLNGLRFEPATNSKRLMKIILPFEILPTVNDPIAQHVEHVYLDFIQIKNQTYSKPVIGYQVSYEQSDSTFLRLFGSFIPQQIKQFTCSLYSYSYVNKQFIKEDTSEYLFNFPKKFENEIKQKVKQDIITYSDNDEQITIIYDFKIDCLTIKQLNLMFGLSVHEKKRENFLGYDLQLTSIHIRLLSNKEKLLICGLKSNNNKLICFIYDLNTLENLDTYSRYIGKNIKDILDVIIYNDENIFICFQTIDRRLFMWCGKEYIEEIAFSGIELAENKCIIDRLALSQQMDILIAYRNVEQDDTRTCFATSKYLIPYYET</sequence>
<evidence type="ECO:0000313" key="9">
    <source>
        <dbReference type="Proteomes" id="UP000663854"/>
    </source>
</evidence>
<dbReference type="Gene3D" id="3.30.40.10">
    <property type="entry name" value="Zinc/RING finger domain, C3HC4 (zinc finger)"/>
    <property type="match status" value="1"/>
</dbReference>
<dbReference type="PROSITE" id="PS50119">
    <property type="entry name" value="ZF_BBOX"/>
    <property type="match status" value="1"/>
</dbReference>
<feature type="domain" description="B box-type" evidence="6">
    <location>
        <begin position="178"/>
        <end position="221"/>
    </location>
</feature>
<accession>A0A815J468</accession>
<evidence type="ECO:0000313" key="8">
    <source>
        <dbReference type="EMBL" id="CAF1613584.1"/>
    </source>
</evidence>
<dbReference type="GO" id="GO:0008270">
    <property type="term" value="F:zinc ion binding"/>
    <property type="evidence" value="ECO:0007669"/>
    <property type="project" value="UniProtKB-KW"/>
</dbReference>
<dbReference type="SMART" id="SM00184">
    <property type="entry name" value="RING"/>
    <property type="match status" value="1"/>
</dbReference>
<dbReference type="InterPro" id="IPR000315">
    <property type="entry name" value="Znf_B-box"/>
</dbReference>
<dbReference type="AlphaFoldDB" id="A0A815J468"/>
<evidence type="ECO:0000256" key="3">
    <source>
        <dbReference type="ARBA" id="ARBA00022833"/>
    </source>
</evidence>
<evidence type="ECO:0000313" key="10">
    <source>
        <dbReference type="Proteomes" id="UP000663870"/>
    </source>
</evidence>
<dbReference type="EMBL" id="CAJNOH010004628">
    <property type="protein sequence ID" value="CAF1375391.1"/>
    <property type="molecule type" value="Genomic_DNA"/>
</dbReference>
<keyword evidence="10" id="KW-1185">Reference proteome</keyword>
<dbReference type="Gene3D" id="3.30.160.60">
    <property type="entry name" value="Classic Zinc Finger"/>
    <property type="match status" value="1"/>
</dbReference>
<reference evidence="7" key="1">
    <citation type="submission" date="2021-02" db="EMBL/GenBank/DDBJ databases">
        <authorList>
            <person name="Nowell W R."/>
        </authorList>
    </citation>
    <scope>NUCLEOTIDE SEQUENCE</scope>
</reference>
<dbReference type="InterPro" id="IPR001841">
    <property type="entry name" value="Znf_RING"/>
</dbReference>
<name>A0A815J468_9BILA</name>
<dbReference type="InterPro" id="IPR013083">
    <property type="entry name" value="Znf_RING/FYVE/PHD"/>
</dbReference>
<keyword evidence="1" id="KW-0479">Metal-binding</keyword>
<evidence type="ECO:0000313" key="7">
    <source>
        <dbReference type="EMBL" id="CAF1375391.1"/>
    </source>
</evidence>
<dbReference type="Pfam" id="PF00643">
    <property type="entry name" value="zf-B_box"/>
    <property type="match status" value="1"/>
</dbReference>
<evidence type="ECO:0000256" key="2">
    <source>
        <dbReference type="ARBA" id="ARBA00022771"/>
    </source>
</evidence>
<dbReference type="PANTHER" id="PTHR25462">
    <property type="entry name" value="BONUS, ISOFORM C-RELATED"/>
    <property type="match status" value="1"/>
</dbReference>
<evidence type="ECO:0000256" key="1">
    <source>
        <dbReference type="ARBA" id="ARBA00022723"/>
    </source>
</evidence>
<evidence type="ECO:0000259" key="5">
    <source>
        <dbReference type="PROSITE" id="PS50089"/>
    </source>
</evidence>
<dbReference type="SUPFAM" id="SSF57850">
    <property type="entry name" value="RING/U-box"/>
    <property type="match status" value="1"/>
</dbReference>
<dbReference type="InterPro" id="IPR047153">
    <property type="entry name" value="TRIM45/56/19-like"/>
</dbReference>
<protein>
    <submittedName>
        <fullName evidence="7">Uncharacterized protein</fullName>
    </submittedName>
</protein>
<keyword evidence="2 4" id="KW-0863">Zinc-finger</keyword>
<organism evidence="7 9">
    <name type="scientific">Rotaria sordida</name>
    <dbReference type="NCBI Taxonomy" id="392033"/>
    <lineage>
        <taxon>Eukaryota</taxon>
        <taxon>Metazoa</taxon>
        <taxon>Spiralia</taxon>
        <taxon>Gnathifera</taxon>
        <taxon>Rotifera</taxon>
        <taxon>Eurotatoria</taxon>
        <taxon>Bdelloidea</taxon>
        <taxon>Philodinida</taxon>
        <taxon>Philodinidae</taxon>
        <taxon>Rotaria</taxon>
    </lineage>
</organism>
<dbReference type="PANTHER" id="PTHR25462:SF296">
    <property type="entry name" value="MEIOTIC P26, ISOFORM F"/>
    <property type="match status" value="1"/>
</dbReference>
<evidence type="ECO:0000256" key="4">
    <source>
        <dbReference type="PROSITE-ProRule" id="PRU00024"/>
    </source>
</evidence>
<feature type="domain" description="RING-type" evidence="5">
    <location>
        <begin position="29"/>
        <end position="73"/>
    </location>
</feature>
<dbReference type="Proteomes" id="UP000663854">
    <property type="component" value="Unassembled WGS sequence"/>
</dbReference>
<comment type="caution">
    <text evidence="7">The sequence shown here is derived from an EMBL/GenBank/DDBJ whole genome shotgun (WGS) entry which is preliminary data.</text>
</comment>
<dbReference type="PROSITE" id="PS50089">
    <property type="entry name" value="ZF_RING_2"/>
    <property type="match status" value="1"/>
</dbReference>
<keyword evidence="3" id="KW-0862">Zinc</keyword>